<sequence>MDKKNDETKDRTESARDHDDSDIIDRMQEAPSQGGASGHNLNRDIGSRDEIRQEVGDGGITRARGSDKPEEADLPRFNERN</sequence>
<proteinExistence type="predicted"/>
<evidence type="ECO:0000313" key="3">
    <source>
        <dbReference type="Proteomes" id="UP001259572"/>
    </source>
</evidence>
<organism evidence="2 3">
    <name type="scientific">Sphingosinicella rhizophila</name>
    <dbReference type="NCBI Taxonomy" id="3050082"/>
    <lineage>
        <taxon>Bacteria</taxon>
        <taxon>Pseudomonadati</taxon>
        <taxon>Pseudomonadota</taxon>
        <taxon>Alphaproteobacteria</taxon>
        <taxon>Sphingomonadales</taxon>
        <taxon>Sphingosinicellaceae</taxon>
        <taxon>Sphingosinicella</taxon>
    </lineage>
</organism>
<dbReference type="EMBL" id="JAVUPU010000002">
    <property type="protein sequence ID" value="MDT9598471.1"/>
    <property type="molecule type" value="Genomic_DNA"/>
</dbReference>
<feature type="compositionally biased region" description="Basic and acidic residues" evidence="1">
    <location>
        <begin position="41"/>
        <end position="55"/>
    </location>
</feature>
<evidence type="ECO:0000256" key="1">
    <source>
        <dbReference type="SAM" id="MobiDB-lite"/>
    </source>
</evidence>
<dbReference type="Proteomes" id="UP001259572">
    <property type="component" value="Unassembled WGS sequence"/>
</dbReference>
<accession>A0ABU3Q4Y2</accession>
<gene>
    <name evidence="2" type="ORF">RQX22_05855</name>
</gene>
<comment type="caution">
    <text evidence="2">The sequence shown here is derived from an EMBL/GenBank/DDBJ whole genome shotgun (WGS) entry which is preliminary data.</text>
</comment>
<dbReference type="RefSeq" id="WP_315724507.1">
    <property type="nucleotide sequence ID" value="NZ_JAVUPU010000002.1"/>
</dbReference>
<feature type="region of interest" description="Disordered" evidence="1">
    <location>
        <begin position="1"/>
        <end position="81"/>
    </location>
</feature>
<protein>
    <submittedName>
        <fullName evidence="2">Uncharacterized protein</fullName>
    </submittedName>
</protein>
<reference evidence="2 3" key="1">
    <citation type="submission" date="2023-05" db="EMBL/GenBank/DDBJ databases">
        <authorList>
            <person name="Guo Y."/>
        </authorList>
    </citation>
    <scope>NUCLEOTIDE SEQUENCE [LARGE SCALE GENOMIC DNA]</scope>
    <source>
        <strain evidence="2 3">GR2756</strain>
    </source>
</reference>
<name>A0ABU3Q4Y2_9SPHN</name>
<keyword evidence="3" id="KW-1185">Reference proteome</keyword>
<evidence type="ECO:0000313" key="2">
    <source>
        <dbReference type="EMBL" id="MDT9598471.1"/>
    </source>
</evidence>
<feature type="compositionally biased region" description="Basic and acidic residues" evidence="1">
    <location>
        <begin position="1"/>
        <end position="28"/>
    </location>
</feature>
<feature type="compositionally biased region" description="Basic and acidic residues" evidence="1">
    <location>
        <begin position="64"/>
        <end position="81"/>
    </location>
</feature>